<dbReference type="SMART" id="SM00382">
    <property type="entry name" value="AAA"/>
    <property type="match status" value="2"/>
</dbReference>
<dbReference type="InterPro" id="IPR003593">
    <property type="entry name" value="AAA+_ATPase"/>
</dbReference>
<comment type="caution">
    <text evidence="12">The sequence shown here is derived from an EMBL/GenBank/DDBJ whole genome shotgun (WGS) entry which is preliminary data.</text>
</comment>
<keyword evidence="7 12" id="KW-0067">ATP-binding</keyword>
<dbReference type="PROSITE" id="PS00211">
    <property type="entry name" value="ABC_TRANSPORTER_1"/>
    <property type="match status" value="2"/>
</dbReference>
<evidence type="ECO:0000256" key="5">
    <source>
        <dbReference type="ARBA" id="ARBA00022737"/>
    </source>
</evidence>
<dbReference type="NCBIfam" id="NF010167">
    <property type="entry name" value="PRK13648.1"/>
    <property type="match status" value="2"/>
</dbReference>
<dbReference type="EMBL" id="DXCQ01000067">
    <property type="protein sequence ID" value="HIY97495.1"/>
    <property type="molecule type" value="Genomic_DNA"/>
</dbReference>
<evidence type="ECO:0000256" key="9">
    <source>
        <dbReference type="ARBA" id="ARBA00023136"/>
    </source>
</evidence>
<evidence type="ECO:0000259" key="11">
    <source>
        <dbReference type="PROSITE" id="PS50893"/>
    </source>
</evidence>
<dbReference type="InterPro" id="IPR003439">
    <property type="entry name" value="ABC_transporter-like_ATP-bd"/>
</dbReference>
<dbReference type="PROSITE" id="PS50893">
    <property type="entry name" value="ABC_TRANSPORTER_2"/>
    <property type="match status" value="2"/>
</dbReference>
<dbReference type="InterPro" id="IPR015856">
    <property type="entry name" value="ABC_transpr_CbiO/EcfA_su"/>
</dbReference>
<evidence type="ECO:0000256" key="7">
    <source>
        <dbReference type="ARBA" id="ARBA00022840"/>
    </source>
</evidence>
<keyword evidence="8" id="KW-1278">Translocase</keyword>
<organism evidence="12 13">
    <name type="scientific">Candidatus Borkfalkia excrementigallinarum</name>
    <dbReference type="NCBI Taxonomy" id="2838506"/>
    <lineage>
        <taxon>Bacteria</taxon>
        <taxon>Bacillati</taxon>
        <taxon>Bacillota</taxon>
        <taxon>Clostridia</taxon>
        <taxon>Christensenellales</taxon>
        <taxon>Christensenellaceae</taxon>
        <taxon>Candidatus Borkfalkia</taxon>
    </lineage>
</organism>
<keyword evidence="9" id="KW-0472">Membrane</keyword>
<protein>
    <submittedName>
        <fullName evidence="12">ATP-binding cassette domain-containing protein</fullName>
    </submittedName>
</protein>
<keyword evidence="4" id="KW-1003">Cell membrane</keyword>
<evidence type="ECO:0000313" key="13">
    <source>
        <dbReference type="Proteomes" id="UP000886750"/>
    </source>
</evidence>
<dbReference type="Pfam" id="PF00005">
    <property type="entry name" value="ABC_tran"/>
    <property type="match status" value="2"/>
</dbReference>
<name>A0A9D1ZX73_9FIRM</name>
<keyword evidence="3" id="KW-0813">Transport</keyword>
<dbReference type="SUPFAM" id="SSF52540">
    <property type="entry name" value="P-loop containing nucleoside triphosphate hydrolases"/>
    <property type="match status" value="2"/>
</dbReference>
<comment type="similarity">
    <text evidence="2">Belongs to the ABC transporter superfamily.</text>
</comment>
<feature type="domain" description="ABC transporter" evidence="11">
    <location>
        <begin position="4"/>
        <end position="242"/>
    </location>
</feature>
<dbReference type="AlphaFoldDB" id="A0A9D1ZX73"/>
<evidence type="ECO:0000256" key="1">
    <source>
        <dbReference type="ARBA" id="ARBA00004202"/>
    </source>
</evidence>
<dbReference type="InterPro" id="IPR017871">
    <property type="entry name" value="ABC_transporter-like_CS"/>
</dbReference>
<evidence type="ECO:0000256" key="2">
    <source>
        <dbReference type="ARBA" id="ARBA00005417"/>
    </source>
</evidence>
<gene>
    <name evidence="12" type="ORF">H9729_07385</name>
</gene>
<comment type="subcellular location">
    <subcellularLocation>
        <location evidence="1">Cell membrane</location>
        <topology evidence="1">Peripheral membrane protein</topology>
    </subcellularLocation>
</comment>
<feature type="domain" description="ABC transporter" evidence="11">
    <location>
        <begin position="286"/>
        <end position="533"/>
    </location>
</feature>
<dbReference type="Gene3D" id="3.40.50.300">
    <property type="entry name" value="P-loop containing nucleotide triphosphate hydrolases"/>
    <property type="match status" value="2"/>
</dbReference>
<evidence type="ECO:0000256" key="4">
    <source>
        <dbReference type="ARBA" id="ARBA00022475"/>
    </source>
</evidence>
<dbReference type="CDD" id="cd03225">
    <property type="entry name" value="ABC_cobalt_CbiO_domain1"/>
    <property type="match status" value="2"/>
</dbReference>
<dbReference type="GO" id="GO:0005524">
    <property type="term" value="F:ATP binding"/>
    <property type="evidence" value="ECO:0007669"/>
    <property type="project" value="UniProtKB-KW"/>
</dbReference>
<reference evidence="12" key="1">
    <citation type="journal article" date="2021" name="PeerJ">
        <title>Extensive microbial diversity within the chicken gut microbiome revealed by metagenomics and culture.</title>
        <authorList>
            <person name="Gilroy R."/>
            <person name="Ravi A."/>
            <person name="Getino M."/>
            <person name="Pursley I."/>
            <person name="Horton D.L."/>
            <person name="Alikhan N.F."/>
            <person name="Baker D."/>
            <person name="Gharbi K."/>
            <person name="Hall N."/>
            <person name="Watson M."/>
            <person name="Adriaenssens E.M."/>
            <person name="Foster-Nyarko E."/>
            <person name="Jarju S."/>
            <person name="Secka A."/>
            <person name="Antonio M."/>
            <person name="Oren A."/>
            <person name="Chaudhuri R.R."/>
            <person name="La Ragione R."/>
            <person name="Hildebrand F."/>
            <person name="Pallen M.J."/>
        </authorList>
    </citation>
    <scope>NUCLEOTIDE SEQUENCE</scope>
    <source>
        <strain evidence="12">1345</strain>
    </source>
</reference>
<keyword evidence="6" id="KW-0547">Nucleotide-binding</keyword>
<evidence type="ECO:0000313" key="12">
    <source>
        <dbReference type="EMBL" id="HIY97495.1"/>
    </source>
</evidence>
<dbReference type="InterPro" id="IPR050095">
    <property type="entry name" value="ECF_ABC_transporter_ATP-bd"/>
</dbReference>
<dbReference type="GO" id="GO:0042626">
    <property type="term" value="F:ATPase-coupled transmembrane transporter activity"/>
    <property type="evidence" value="ECO:0007669"/>
    <property type="project" value="TreeGrafter"/>
</dbReference>
<dbReference type="PANTHER" id="PTHR43553:SF23">
    <property type="entry name" value="ABC TRANSPORTER ATP-BINDING COMPONENT"/>
    <property type="match status" value="1"/>
</dbReference>
<accession>A0A9D1ZX73</accession>
<dbReference type="GO" id="GO:0043190">
    <property type="term" value="C:ATP-binding cassette (ABC) transporter complex"/>
    <property type="evidence" value="ECO:0007669"/>
    <property type="project" value="TreeGrafter"/>
</dbReference>
<reference evidence="12" key="2">
    <citation type="submission" date="2021-04" db="EMBL/GenBank/DDBJ databases">
        <authorList>
            <person name="Gilroy R."/>
        </authorList>
    </citation>
    <scope>NUCLEOTIDE SEQUENCE</scope>
    <source>
        <strain evidence="12">1345</strain>
    </source>
</reference>
<proteinExistence type="inferred from homology"/>
<dbReference type="InterPro" id="IPR027417">
    <property type="entry name" value="P-loop_NTPase"/>
</dbReference>
<evidence type="ECO:0000256" key="10">
    <source>
        <dbReference type="ARBA" id="ARBA00025157"/>
    </source>
</evidence>
<keyword evidence="5" id="KW-0677">Repeat</keyword>
<dbReference type="PANTHER" id="PTHR43553">
    <property type="entry name" value="HEAVY METAL TRANSPORTER"/>
    <property type="match status" value="1"/>
</dbReference>
<evidence type="ECO:0000256" key="6">
    <source>
        <dbReference type="ARBA" id="ARBA00022741"/>
    </source>
</evidence>
<comment type="function">
    <text evidence="10">Probably part of an ABC transporter complex. Responsible for energy coupling to the transport system.</text>
</comment>
<sequence length="563" mass="63050">MAILAVKNLTFTYPNKTEKALDGINLEIGRGEFVVLCGESGCGKSTLLRLIKKQLRPEGKKSGEILYNGTEIETLDERSSVTDIGFVMQNPDNQIVTDKVWHELAFGLESLGEETDEIRRRVAEICGFFGIGDWYRKRTSELSGGQKQLLNLASIMVMQPKILVLDEPTSQLDPIAATDFIATLRKINEELGVTILLVEHRLEEVFPIAHKVVLMNRAKVMMVDTPRNVGKGLKQADPEHKMLLGLPSGVRIYNRLQAEGECPLTVREGRDFLERHYQNIYRGYDVRNEDYSEREKAIEITEGYFRYEKDSPDVLNGLSLTVYKNEILCILGGNGAGKTTTLKIMSGLQRLYRGNVRIWGKKIKEYSGNTLYRHNLASLPQNPQTLFVKHKLRDDLLEVAKLMGYGREEAAGKVGAVAAELAIEYLMDSHPFDLSGGEQQKAAFAKILLMEPKIILLDEPTKGIDAYSKKVLADILYRLKAQGITIVMVTHDIEFAAEHADRCGMFFDGQIVSVANPVDFFSTNSYYTTAASRISRGLYKNAVTVDMVVELCEKNGLREAAHG</sequence>
<evidence type="ECO:0000256" key="3">
    <source>
        <dbReference type="ARBA" id="ARBA00022448"/>
    </source>
</evidence>
<dbReference type="GO" id="GO:0016887">
    <property type="term" value="F:ATP hydrolysis activity"/>
    <property type="evidence" value="ECO:0007669"/>
    <property type="project" value="InterPro"/>
</dbReference>
<dbReference type="Proteomes" id="UP000886750">
    <property type="component" value="Unassembled WGS sequence"/>
</dbReference>
<evidence type="ECO:0000256" key="8">
    <source>
        <dbReference type="ARBA" id="ARBA00022967"/>
    </source>
</evidence>